<dbReference type="InterPro" id="IPR014710">
    <property type="entry name" value="RmlC-like_jellyroll"/>
</dbReference>
<dbReference type="PROSITE" id="PS51257">
    <property type="entry name" value="PROKAR_LIPOPROTEIN"/>
    <property type="match status" value="1"/>
</dbReference>
<feature type="chain" id="PRO_5039254906" evidence="2">
    <location>
        <begin position="29"/>
        <end position="163"/>
    </location>
</feature>
<accession>A0A1N7C243</accession>
<dbReference type="CDD" id="cd02234">
    <property type="entry name" value="cupin_BLR7677-like"/>
    <property type="match status" value="1"/>
</dbReference>
<dbReference type="OrthoDB" id="195923at2"/>
<evidence type="ECO:0000256" key="1">
    <source>
        <dbReference type="SAM" id="MobiDB-lite"/>
    </source>
</evidence>
<evidence type="ECO:0000313" key="5">
    <source>
        <dbReference type="Proteomes" id="UP000186004"/>
    </source>
</evidence>
<dbReference type="PANTHER" id="PTHR38599">
    <property type="entry name" value="CUPIN DOMAIN PROTEIN (AFU_ORTHOLOGUE AFUA_3G13620)"/>
    <property type="match status" value="1"/>
</dbReference>
<feature type="signal peptide" evidence="2">
    <location>
        <begin position="1"/>
        <end position="28"/>
    </location>
</feature>
<evidence type="ECO:0000313" key="4">
    <source>
        <dbReference type="EMBL" id="SIR57514.1"/>
    </source>
</evidence>
<organism evidence="4 5">
    <name type="scientific">Micromonospora avicenniae</name>
    <dbReference type="NCBI Taxonomy" id="1198245"/>
    <lineage>
        <taxon>Bacteria</taxon>
        <taxon>Bacillati</taxon>
        <taxon>Actinomycetota</taxon>
        <taxon>Actinomycetes</taxon>
        <taxon>Micromonosporales</taxon>
        <taxon>Micromonosporaceae</taxon>
        <taxon>Micromonospora</taxon>
    </lineage>
</organism>
<gene>
    <name evidence="4" type="ORF">SAMN05444858_11263</name>
</gene>
<dbReference type="Proteomes" id="UP000186004">
    <property type="component" value="Unassembled WGS sequence"/>
</dbReference>
<dbReference type="RefSeq" id="WP_076471747.1">
    <property type="nucleotide sequence ID" value="NZ_FTNF01000012.1"/>
</dbReference>
<evidence type="ECO:0000256" key="2">
    <source>
        <dbReference type="SAM" id="SignalP"/>
    </source>
</evidence>
<evidence type="ECO:0000259" key="3">
    <source>
        <dbReference type="Pfam" id="PF07883"/>
    </source>
</evidence>
<dbReference type="InterPro" id="IPR011051">
    <property type="entry name" value="RmlC_Cupin_sf"/>
</dbReference>
<dbReference type="EMBL" id="FTNF01000012">
    <property type="protein sequence ID" value="SIR57514.1"/>
    <property type="molecule type" value="Genomic_DNA"/>
</dbReference>
<dbReference type="PANTHER" id="PTHR38599:SF1">
    <property type="entry name" value="CUPIN DOMAIN PROTEIN (AFU_ORTHOLOGUE AFUA_3G13620)"/>
    <property type="match status" value="1"/>
</dbReference>
<keyword evidence="2" id="KW-0732">Signal</keyword>
<dbReference type="Gene3D" id="2.60.120.10">
    <property type="entry name" value="Jelly Rolls"/>
    <property type="match status" value="1"/>
</dbReference>
<dbReference type="SUPFAM" id="SSF51182">
    <property type="entry name" value="RmlC-like cupins"/>
    <property type="match status" value="1"/>
</dbReference>
<dbReference type="Pfam" id="PF07883">
    <property type="entry name" value="Cupin_2"/>
    <property type="match status" value="1"/>
</dbReference>
<keyword evidence="5" id="KW-1185">Reference proteome</keyword>
<dbReference type="InterPro" id="IPR013096">
    <property type="entry name" value="Cupin_2"/>
</dbReference>
<sequence length="163" mass="17112">MRVNTASGRKVGIAAGLLAVATLTTVTACSTSNQPAHAEGPTTAAASASERPAETLKPLIQQALPDVEGKTFTSAVVELPPNASAAPHRHGQAFVYAYVLEGTVRSKLDDKPVTTFHQGENWVEQPGTDHVLTENASQTEPAKLLVVFVSNTGDKLKVDDPKS</sequence>
<feature type="region of interest" description="Disordered" evidence="1">
    <location>
        <begin position="32"/>
        <end position="52"/>
    </location>
</feature>
<name>A0A1N7C243_9ACTN</name>
<protein>
    <submittedName>
        <fullName evidence="4">Cupin domain protein</fullName>
    </submittedName>
</protein>
<reference evidence="4 5" key="1">
    <citation type="submission" date="2017-01" db="EMBL/GenBank/DDBJ databases">
        <authorList>
            <person name="Mah S.A."/>
            <person name="Swanson W.J."/>
            <person name="Moy G.W."/>
            <person name="Vacquier V.D."/>
        </authorList>
    </citation>
    <scope>NUCLEOTIDE SEQUENCE [LARGE SCALE GENOMIC DNA]</scope>
    <source>
        <strain evidence="4 5">DSM 45758</strain>
    </source>
</reference>
<dbReference type="STRING" id="1198245.SAMN05444858_11263"/>
<dbReference type="AlphaFoldDB" id="A0A1N7C243"/>
<proteinExistence type="predicted"/>
<feature type="domain" description="Cupin type-2" evidence="3">
    <location>
        <begin position="76"/>
        <end position="148"/>
    </location>
</feature>